<keyword evidence="1" id="KW-1133">Transmembrane helix</keyword>
<reference evidence="2 3" key="2">
    <citation type="submission" date="2019-01" db="EMBL/GenBank/DDBJ databases">
        <authorList>
            <person name="Li Y."/>
        </authorList>
    </citation>
    <scope>NUCLEOTIDE SEQUENCE [LARGE SCALE GENOMIC DNA]</scope>
    <source>
        <strain evidence="2 3">2D-5</strain>
    </source>
</reference>
<accession>A0A443IZT1</accession>
<reference evidence="2 3" key="1">
    <citation type="submission" date="2019-01" db="EMBL/GenBank/DDBJ databases">
        <title>Sinorhodobacter populi sp. nov. isolated from the symptomatic bark tissue of Populus euramericana canker.</title>
        <authorList>
            <person name="Xu G."/>
        </authorList>
    </citation>
    <scope>NUCLEOTIDE SEQUENCE [LARGE SCALE GENOMIC DNA]</scope>
    <source>
        <strain evidence="2 3">2D-5</strain>
    </source>
</reference>
<protein>
    <submittedName>
        <fullName evidence="2">Uncharacterized protein</fullName>
    </submittedName>
</protein>
<feature type="transmembrane region" description="Helical" evidence="1">
    <location>
        <begin position="44"/>
        <end position="60"/>
    </location>
</feature>
<dbReference type="EMBL" id="SAUW01000004">
    <property type="protein sequence ID" value="RWR13815.1"/>
    <property type="molecule type" value="Genomic_DNA"/>
</dbReference>
<dbReference type="Proteomes" id="UP000285710">
    <property type="component" value="Unassembled WGS sequence"/>
</dbReference>
<dbReference type="RefSeq" id="WP_128269098.1">
    <property type="nucleotide sequence ID" value="NZ_SAUW01000004.1"/>
</dbReference>
<sequence length="122" mass="13109">MKGFRTILFNLVAVMPLAFDFIAQQVQAIESSQDIRGLIPDEWLPVYGLVLALVNIWLRTKTDTPVGKPTPNPAALVVVKSGETAEVEQVSVAVSKGDTTETAEETAAKAAIATVDETRQAK</sequence>
<gene>
    <name evidence="2" type="ORF">D2T33_05300</name>
</gene>
<keyword evidence="1" id="KW-0472">Membrane</keyword>
<evidence type="ECO:0000256" key="1">
    <source>
        <dbReference type="SAM" id="Phobius"/>
    </source>
</evidence>
<name>A0A443IZT1_9RHOB</name>
<proteinExistence type="predicted"/>
<organism evidence="2 3">
    <name type="scientific">Paenirhodobacter populi</name>
    <dbReference type="NCBI Taxonomy" id="2306993"/>
    <lineage>
        <taxon>Bacteria</taxon>
        <taxon>Pseudomonadati</taxon>
        <taxon>Pseudomonadota</taxon>
        <taxon>Alphaproteobacteria</taxon>
        <taxon>Rhodobacterales</taxon>
        <taxon>Rhodobacter group</taxon>
        <taxon>Paenirhodobacter</taxon>
    </lineage>
</organism>
<keyword evidence="1" id="KW-0812">Transmembrane</keyword>
<evidence type="ECO:0000313" key="3">
    <source>
        <dbReference type="Proteomes" id="UP000285710"/>
    </source>
</evidence>
<keyword evidence="3" id="KW-1185">Reference proteome</keyword>
<comment type="caution">
    <text evidence="2">The sequence shown here is derived from an EMBL/GenBank/DDBJ whole genome shotgun (WGS) entry which is preliminary data.</text>
</comment>
<evidence type="ECO:0000313" key="2">
    <source>
        <dbReference type="EMBL" id="RWR13815.1"/>
    </source>
</evidence>
<dbReference type="AlphaFoldDB" id="A0A443IZT1"/>